<dbReference type="InterPro" id="IPR002765">
    <property type="entry name" value="UPF0145_YbjQ-like"/>
</dbReference>
<dbReference type="Pfam" id="PF01906">
    <property type="entry name" value="YbjQ_1"/>
    <property type="match status" value="1"/>
</dbReference>
<gene>
    <name evidence="2" type="ORF">SOCE836_003200</name>
</gene>
<accession>A0A4V0NF31</accession>
<proteinExistence type="inferred from homology"/>
<comment type="similarity">
    <text evidence="1">Belongs to the UPF0145 family.</text>
</comment>
<dbReference type="Gene3D" id="3.30.110.70">
    <property type="entry name" value="Hypothetical protein apc22750. Chain B"/>
    <property type="match status" value="1"/>
</dbReference>
<dbReference type="SUPFAM" id="SSF117782">
    <property type="entry name" value="YbjQ-like"/>
    <property type="match status" value="1"/>
</dbReference>
<dbReference type="AlphaFoldDB" id="A0A4V0NF31"/>
<reference evidence="2 3" key="1">
    <citation type="submission" date="2015-09" db="EMBL/GenBank/DDBJ databases">
        <title>Sorangium comparison.</title>
        <authorList>
            <person name="Zaburannyi N."/>
            <person name="Bunk B."/>
            <person name="Overmann J."/>
            <person name="Mueller R."/>
        </authorList>
    </citation>
    <scope>NUCLEOTIDE SEQUENCE [LARGE SCALE GENOMIC DNA]</scope>
    <source>
        <strain evidence="2 3">So ce836</strain>
    </source>
</reference>
<dbReference type="EMBL" id="CP012672">
    <property type="protein sequence ID" value="AUX28252.1"/>
    <property type="molecule type" value="Genomic_DNA"/>
</dbReference>
<dbReference type="Proteomes" id="UP000295497">
    <property type="component" value="Chromosome"/>
</dbReference>
<evidence type="ECO:0000256" key="1">
    <source>
        <dbReference type="ARBA" id="ARBA00010751"/>
    </source>
</evidence>
<name>A0A4V0NF31_SORCE</name>
<organism evidence="2 3">
    <name type="scientific">Sorangium cellulosum</name>
    <name type="common">Polyangium cellulosum</name>
    <dbReference type="NCBI Taxonomy" id="56"/>
    <lineage>
        <taxon>Bacteria</taxon>
        <taxon>Pseudomonadati</taxon>
        <taxon>Myxococcota</taxon>
        <taxon>Polyangia</taxon>
        <taxon>Polyangiales</taxon>
        <taxon>Polyangiaceae</taxon>
        <taxon>Sorangium</taxon>
    </lineage>
</organism>
<protein>
    <submittedName>
        <fullName evidence="2">Uncharacterized protein</fullName>
    </submittedName>
</protein>
<evidence type="ECO:0000313" key="3">
    <source>
        <dbReference type="Proteomes" id="UP000295497"/>
    </source>
</evidence>
<dbReference type="RefSeq" id="WP_129572633.1">
    <property type="nucleotide sequence ID" value="NZ_CP012672.1"/>
</dbReference>
<evidence type="ECO:0000313" key="2">
    <source>
        <dbReference type="EMBL" id="AUX28252.1"/>
    </source>
</evidence>
<dbReference type="InterPro" id="IPR035439">
    <property type="entry name" value="UPF0145_dom_sf"/>
</dbReference>
<sequence length="90" mass="9367">MLMCSGGVTQSYQVLKMVFGFASVVDGCGGTLNTQGAYHAALQRLEESATAIGAHGVLFIGFQNRVASAQGCTGPKQAFEVFAWGTAVTF</sequence>